<name>A0ABM5F070_9SAUR</name>
<keyword evidence="2" id="KW-1185">Reference proteome</keyword>
<evidence type="ECO:0000313" key="3">
    <source>
        <dbReference type="RefSeq" id="XP_072838804.1"/>
    </source>
</evidence>
<feature type="domain" description="MROH2B-like HEAT-repeats" evidence="1">
    <location>
        <begin position="141"/>
        <end position="223"/>
    </location>
</feature>
<feature type="domain" description="MROH2B-like HEAT-repeats" evidence="1">
    <location>
        <begin position="65"/>
        <end position="125"/>
    </location>
</feature>
<dbReference type="Pfam" id="PF23210">
    <property type="entry name" value="HEAT_Maestro_2"/>
    <property type="match status" value="2"/>
</dbReference>
<evidence type="ECO:0000259" key="1">
    <source>
        <dbReference type="Pfam" id="PF23210"/>
    </source>
</evidence>
<evidence type="ECO:0000313" key="2">
    <source>
        <dbReference type="Proteomes" id="UP001652642"/>
    </source>
</evidence>
<protein>
    <recommendedName>
        <fullName evidence="1">MROH2B-like HEAT-repeats domain-containing protein</fullName>
    </recommendedName>
</protein>
<dbReference type="RefSeq" id="XP_072838804.1">
    <property type="nucleotide sequence ID" value="XM_072982703.1"/>
</dbReference>
<dbReference type="GeneID" id="140702552"/>
<dbReference type="PANTHER" id="PTHR23120">
    <property type="entry name" value="MAESTRO-RELATED HEAT DOMAIN-CONTAINING"/>
    <property type="match status" value="1"/>
</dbReference>
<accession>A0ABM5F070</accession>
<reference evidence="2" key="1">
    <citation type="submission" date="2025-05" db="UniProtKB">
        <authorList>
            <consortium name="RefSeq"/>
        </authorList>
    </citation>
    <scope>NUCLEOTIDE SEQUENCE [LARGE SCALE GENOMIC DNA]</scope>
</reference>
<gene>
    <name evidence="3" type="primary">LOC140702552</name>
</gene>
<reference evidence="3" key="2">
    <citation type="submission" date="2025-08" db="UniProtKB">
        <authorList>
            <consortium name="RefSeq"/>
        </authorList>
    </citation>
    <scope>IDENTIFICATION</scope>
</reference>
<dbReference type="Proteomes" id="UP001652642">
    <property type="component" value="Chromosome 1"/>
</dbReference>
<proteinExistence type="predicted"/>
<organism evidence="2 3">
    <name type="scientific">Pogona vitticeps</name>
    <name type="common">central bearded dragon</name>
    <dbReference type="NCBI Taxonomy" id="103695"/>
    <lineage>
        <taxon>Eukaryota</taxon>
        <taxon>Metazoa</taxon>
        <taxon>Chordata</taxon>
        <taxon>Craniata</taxon>
        <taxon>Vertebrata</taxon>
        <taxon>Euteleostomi</taxon>
        <taxon>Lepidosauria</taxon>
        <taxon>Squamata</taxon>
        <taxon>Bifurcata</taxon>
        <taxon>Unidentata</taxon>
        <taxon>Episquamata</taxon>
        <taxon>Toxicofera</taxon>
        <taxon>Iguania</taxon>
        <taxon>Acrodonta</taxon>
        <taxon>Agamidae</taxon>
        <taxon>Amphibolurinae</taxon>
        <taxon>Pogona</taxon>
    </lineage>
</organism>
<sequence length="228" mass="25408">MDVKLKKEVNHQISIQLKCWKDADQAVQHLMLIAGEGKTNWLANLLMEEMLAEGQDSVGVLTEKEEEVPFQGPSIKVLEHLNTSAPGMYKVLWPKLLSFVVAEEYTPALTPLCRCLKELATLRLEGSMLFLGSCRGGGWLSFLYKALGVALACCEDWAFVQRRLEELVEKTDFLEAAQIEKVAKILSFSAAGHLGLTLATLEDCVAGMELKMRLPALLAHKKYDQNSR</sequence>
<dbReference type="InterPro" id="IPR055408">
    <property type="entry name" value="HEAT_MROH2B-like"/>
</dbReference>
<dbReference type="PANTHER" id="PTHR23120:SF22">
    <property type="entry name" value="MAESTRO HEAT-LIKE REPEAT-CONTAINING PROTEIN FAMILY MEMBER 2B"/>
    <property type="match status" value="1"/>
</dbReference>
<dbReference type="InterPro" id="IPR045206">
    <property type="entry name" value="Maestro_heat-like_prot"/>
</dbReference>